<dbReference type="InterPro" id="IPR017853">
    <property type="entry name" value="GH"/>
</dbReference>
<dbReference type="Pfam" id="PF02806">
    <property type="entry name" value="Alpha-amylase_C"/>
    <property type="match status" value="1"/>
</dbReference>
<feature type="active site" description="Proton donor" evidence="7">
    <location>
        <position position="392"/>
    </location>
</feature>
<sequence>MDRPPDLERLLQGDELLRSHESDILQRWRRYSDWEKRIADSEGGLSEFALGYRDWGIVQRPRGEVTVKEWVENGETVSLVGDFNNWDKSSHVCSRDQYSVFSLTIPPREDGTAAVPHGSQVKLWIRTKDGQEFYRLSPWTKYATQNMEESVDYRAVHWAPPTPYKWRYSRATRPPSLRIYEAHVGISSPEAKCASYRYFADEVLPRIKSLGYTCVELMAVMEHAYYGSFGYHVTNFFAVSSRYGTPDDFKYLVDTAHGLGLYVILDIVHSHAAKNVNDGLNQFDGTDGCYFHGGGKGEHALWDSRIFDFSKWEVLRFLFSNVRWYLDEYRVDGFRFDGVTAMLYLHRGIGTGFTGAYHEYFNMGVDLEALVYLMMMNRMLHDMYPDVITIAEDVSGMPALGRPVREGGLGFDYRMAMALPDMWIKLLKEKKDEDWCMGQICWTLTNRRHNEKCVAYAECHDQALVGDKSLAFWLMDAEMYTNMSTVSPRTTVIDRGMALHKLIRLATLGLGGEAYLTFIGNEFGHPEWLDFPRQGNGFSYYYARRQFNLADDKLLRYHYLRDFDSAMQSLEQRFQFLGSGREFVTRKHDGDKLISFERGGLVWVLNFHPSQSFVDYRIAVERAGRYKIALDTDAKEFDGHSRVDGRSEYVAMEIPWDGRDYSIMVYIPCRTGLVLYWDQAS</sequence>
<dbReference type="GO" id="GO:0003844">
    <property type="term" value="F:1,4-alpha-glucan branching enzyme activity"/>
    <property type="evidence" value="ECO:0007669"/>
    <property type="project" value="UniProtKB-EC"/>
</dbReference>
<organism evidence="9 10">
    <name type="scientific">Geodia barretti</name>
    <name type="common">Barrett's horny sponge</name>
    <dbReference type="NCBI Taxonomy" id="519541"/>
    <lineage>
        <taxon>Eukaryota</taxon>
        <taxon>Metazoa</taxon>
        <taxon>Porifera</taxon>
        <taxon>Demospongiae</taxon>
        <taxon>Heteroscleromorpha</taxon>
        <taxon>Tetractinellida</taxon>
        <taxon>Astrophorina</taxon>
        <taxon>Geodiidae</taxon>
        <taxon>Geodia</taxon>
    </lineage>
</organism>
<dbReference type="Pfam" id="PF02922">
    <property type="entry name" value="CBM_48"/>
    <property type="match status" value="1"/>
</dbReference>
<dbReference type="PIRSF" id="PIRSF000463">
    <property type="entry name" value="GlgB"/>
    <property type="match status" value="1"/>
</dbReference>
<name>A0AA35X1I9_GEOBA</name>
<dbReference type="Gene3D" id="2.60.40.10">
    <property type="entry name" value="Immunoglobulins"/>
    <property type="match status" value="1"/>
</dbReference>
<keyword evidence="4" id="KW-0328">Glycosyltransferase</keyword>
<dbReference type="CDD" id="cd11321">
    <property type="entry name" value="AmyAc_bac_euk_BE"/>
    <property type="match status" value="1"/>
</dbReference>
<evidence type="ECO:0000313" key="9">
    <source>
        <dbReference type="EMBL" id="CAI8040719.1"/>
    </source>
</evidence>
<dbReference type="Gene3D" id="2.60.40.1180">
    <property type="entry name" value="Golgi alpha-mannosidase II"/>
    <property type="match status" value="1"/>
</dbReference>
<evidence type="ECO:0000256" key="2">
    <source>
        <dbReference type="ARBA" id="ARBA00009000"/>
    </source>
</evidence>
<dbReference type="InterPro" id="IPR006047">
    <property type="entry name" value="GH13_cat_dom"/>
</dbReference>
<dbReference type="InterPro" id="IPR013783">
    <property type="entry name" value="Ig-like_fold"/>
</dbReference>
<dbReference type="GO" id="GO:0005978">
    <property type="term" value="P:glycogen biosynthetic process"/>
    <property type="evidence" value="ECO:0007669"/>
    <property type="project" value="InterPro"/>
</dbReference>
<keyword evidence="5" id="KW-0808">Transferase</keyword>
<evidence type="ECO:0000313" key="10">
    <source>
        <dbReference type="Proteomes" id="UP001174909"/>
    </source>
</evidence>
<feature type="active site" description="Nucleophile" evidence="7">
    <location>
        <position position="337"/>
    </location>
</feature>
<evidence type="ECO:0000256" key="4">
    <source>
        <dbReference type="ARBA" id="ARBA00022676"/>
    </source>
</evidence>
<comment type="catalytic activity">
    <reaction evidence="1">
        <text>Transfers a segment of a (1-&gt;4)-alpha-D-glucan chain to a primary hydroxy group in a similar glucan chain.</text>
        <dbReference type="EC" id="2.4.1.18"/>
    </reaction>
</comment>
<dbReference type="FunFam" id="3.20.20.80:FF:000001">
    <property type="entry name" value="1,4-alpha-glucan branching enzyme"/>
    <property type="match status" value="1"/>
</dbReference>
<dbReference type="FunFam" id="2.60.40.1180:FF:000003">
    <property type="entry name" value="1,4-alpha-glucan-branching enzyme, chloroplastic/amyloplastic"/>
    <property type="match status" value="1"/>
</dbReference>
<evidence type="ECO:0000256" key="3">
    <source>
        <dbReference type="ARBA" id="ARBA00012541"/>
    </source>
</evidence>
<keyword evidence="10" id="KW-1185">Reference proteome</keyword>
<proteinExistence type="inferred from homology"/>
<evidence type="ECO:0000259" key="8">
    <source>
        <dbReference type="SMART" id="SM00642"/>
    </source>
</evidence>
<dbReference type="EC" id="2.4.1.18" evidence="3"/>
<dbReference type="CDD" id="cd02854">
    <property type="entry name" value="E_set_GBE_euk_N"/>
    <property type="match status" value="1"/>
</dbReference>
<protein>
    <recommendedName>
        <fullName evidence="3">1,4-alpha-glucan branching enzyme</fullName>
        <ecNumber evidence="3">2.4.1.18</ecNumber>
    </recommendedName>
</protein>
<accession>A0AA35X1I9</accession>
<evidence type="ECO:0000256" key="6">
    <source>
        <dbReference type="ARBA" id="ARBA00060592"/>
    </source>
</evidence>
<dbReference type="InterPro" id="IPR004193">
    <property type="entry name" value="Glyco_hydro_13_N"/>
</dbReference>
<dbReference type="Gene3D" id="3.20.20.80">
    <property type="entry name" value="Glycosidases"/>
    <property type="match status" value="1"/>
</dbReference>
<evidence type="ECO:0000256" key="7">
    <source>
        <dbReference type="PIRSR" id="PIRSR000463-1"/>
    </source>
</evidence>
<dbReference type="InterPro" id="IPR037439">
    <property type="entry name" value="Branching_enzy"/>
</dbReference>
<dbReference type="SMART" id="SM00642">
    <property type="entry name" value="Aamy"/>
    <property type="match status" value="1"/>
</dbReference>
<dbReference type="SUPFAM" id="SSF51011">
    <property type="entry name" value="Glycosyl hydrolase domain"/>
    <property type="match status" value="1"/>
</dbReference>
<dbReference type="Proteomes" id="UP001174909">
    <property type="component" value="Unassembled WGS sequence"/>
</dbReference>
<feature type="domain" description="Glycosyl hydrolase family 13 catalytic" evidence="8">
    <location>
        <begin position="193"/>
        <end position="565"/>
    </location>
</feature>
<dbReference type="PANTHER" id="PTHR43651">
    <property type="entry name" value="1,4-ALPHA-GLUCAN-BRANCHING ENZYME"/>
    <property type="match status" value="1"/>
</dbReference>
<gene>
    <name evidence="9" type="ORF">GBAR_LOCUS22646</name>
</gene>
<dbReference type="GO" id="GO:0005737">
    <property type="term" value="C:cytoplasm"/>
    <property type="evidence" value="ECO:0007669"/>
    <property type="project" value="TreeGrafter"/>
</dbReference>
<dbReference type="GO" id="GO:0004553">
    <property type="term" value="F:hydrolase activity, hydrolyzing O-glycosyl compounds"/>
    <property type="evidence" value="ECO:0007669"/>
    <property type="project" value="InterPro"/>
</dbReference>
<comment type="pathway">
    <text evidence="6">Glycan biosynthesis.</text>
</comment>
<reference evidence="9" key="1">
    <citation type="submission" date="2023-03" db="EMBL/GenBank/DDBJ databases">
        <authorList>
            <person name="Steffen K."/>
            <person name="Cardenas P."/>
        </authorList>
    </citation>
    <scope>NUCLEOTIDE SEQUENCE</scope>
</reference>
<dbReference type="EMBL" id="CASHTH010003125">
    <property type="protein sequence ID" value="CAI8040719.1"/>
    <property type="molecule type" value="Genomic_DNA"/>
</dbReference>
<dbReference type="InterPro" id="IPR006048">
    <property type="entry name" value="A-amylase/branching_C"/>
</dbReference>
<evidence type="ECO:0000256" key="5">
    <source>
        <dbReference type="ARBA" id="ARBA00022679"/>
    </source>
</evidence>
<dbReference type="Pfam" id="PF00128">
    <property type="entry name" value="Alpha-amylase"/>
    <property type="match status" value="1"/>
</dbReference>
<dbReference type="GO" id="GO:0043169">
    <property type="term" value="F:cation binding"/>
    <property type="evidence" value="ECO:0007669"/>
    <property type="project" value="InterPro"/>
</dbReference>
<dbReference type="InterPro" id="IPR014756">
    <property type="entry name" value="Ig_E-set"/>
</dbReference>
<comment type="similarity">
    <text evidence="2">Belongs to the glycosyl hydrolase 13 family. GlgB subfamily.</text>
</comment>
<dbReference type="SUPFAM" id="SSF81296">
    <property type="entry name" value="E set domains"/>
    <property type="match status" value="1"/>
</dbReference>
<dbReference type="AlphaFoldDB" id="A0AA35X1I9"/>
<comment type="caution">
    <text evidence="9">The sequence shown here is derived from an EMBL/GenBank/DDBJ whole genome shotgun (WGS) entry which is preliminary data.</text>
</comment>
<dbReference type="PANTHER" id="PTHR43651:SF3">
    <property type="entry name" value="1,4-ALPHA-GLUCAN-BRANCHING ENZYME"/>
    <property type="match status" value="1"/>
</dbReference>
<dbReference type="InterPro" id="IPR013780">
    <property type="entry name" value="Glyco_hydro_b"/>
</dbReference>
<evidence type="ECO:0000256" key="1">
    <source>
        <dbReference type="ARBA" id="ARBA00000826"/>
    </source>
</evidence>
<dbReference type="SUPFAM" id="SSF51445">
    <property type="entry name" value="(Trans)glycosidases"/>
    <property type="match status" value="1"/>
</dbReference>